<keyword evidence="1" id="KW-1133">Transmembrane helix</keyword>
<organism evidence="2 3">
    <name type="scientific">Brevibacterium phage Cantare</name>
    <dbReference type="NCBI Taxonomy" id="2338395"/>
    <lineage>
        <taxon>Viruses</taxon>
        <taxon>Duplodnaviria</taxon>
        <taxon>Heunggongvirae</taxon>
        <taxon>Uroviricota</taxon>
        <taxon>Caudoviricetes</taxon>
        <taxon>Cantarevirus</taxon>
        <taxon>Cantarevirus cantare</taxon>
    </lineage>
</organism>
<accession>A0A3G3LZR2</accession>
<feature type="transmembrane region" description="Helical" evidence="1">
    <location>
        <begin position="6"/>
        <end position="28"/>
    </location>
</feature>
<name>A0A3G3LZR2_9CAUD</name>
<keyword evidence="3" id="KW-1185">Reference proteome</keyword>
<dbReference type="RefSeq" id="YP_010676688.1">
    <property type="nucleotide sequence ID" value="NC_071014.1"/>
</dbReference>
<dbReference type="KEGG" id="vg:77953049"/>
<dbReference type="EMBL" id="MK016493">
    <property type="protein sequence ID" value="AYQ99333.1"/>
    <property type="molecule type" value="Genomic_DNA"/>
</dbReference>
<evidence type="ECO:0000313" key="3">
    <source>
        <dbReference type="Proteomes" id="UP000279277"/>
    </source>
</evidence>
<evidence type="ECO:0000313" key="2">
    <source>
        <dbReference type="EMBL" id="AYQ99333.1"/>
    </source>
</evidence>
<sequence>MDTGASFAIAGGFVLIAWAVVFMFVGAIRDLNGRKKNKR</sequence>
<protein>
    <submittedName>
        <fullName evidence="2">Uncharacterized protein</fullName>
    </submittedName>
</protein>
<reference evidence="2 3" key="1">
    <citation type="submission" date="2018-10" db="EMBL/GenBank/DDBJ databases">
        <authorList>
            <person name="Zack K."/>
            <person name="Garlena R.A."/>
            <person name="Russell D.A."/>
            <person name="Pope W.H."/>
            <person name="Jacobs-Sera D."/>
            <person name="Hatfull G.F."/>
        </authorList>
    </citation>
    <scope>NUCLEOTIDE SEQUENCE [LARGE SCALE GENOMIC DNA]</scope>
</reference>
<proteinExistence type="predicted"/>
<keyword evidence="1" id="KW-0812">Transmembrane</keyword>
<dbReference type="GeneID" id="77953049"/>
<evidence type="ECO:0000256" key="1">
    <source>
        <dbReference type="SAM" id="Phobius"/>
    </source>
</evidence>
<keyword evidence="1" id="KW-0472">Membrane</keyword>
<gene>
    <name evidence="2" type="primary">113</name>
    <name evidence="2" type="ORF">PBI_CANTARE_113</name>
</gene>
<dbReference type="Proteomes" id="UP000279277">
    <property type="component" value="Segment"/>
</dbReference>